<dbReference type="Pfam" id="PF00609">
    <property type="entry name" value="DAGK_acc"/>
    <property type="match status" value="1"/>
</dbReference>
<organism evidence="13 14">
    <name type="scientific">Ovis ammon polii</name>
    <dbReference type="NCBI Taxonomy" id="230172"/>
    <lineage>
        <taxon>Eukaryota</taxon>
        <taxon>Metazoa</taxon>
        <taxon>Chordata</taxon>
        <taxon>Craniata</taxon>
        <taxon>Vertebrata</taxon>
        <taxon>Euteleostomi</taxon>
        <taxon>Mammalia</taxon>
        <taxon>Eutheria</taxon>
        <taxon>Laurasiatheria</taxon>
        <taxon>Artiodactyla</taxon>
        <taxon>Ruminantia</taxon>
        <taxon>Pecora</taxon>
        <taxon>Bovidae</taxon>
        <taxon>Caprinae</taxon>
        <taxon>Ovis</taxon>
    </lineage>
</organism>
<dbReference type="Pfam" id="PF22944">
    <property type="entry name" value="DGKD_4H"/>
    <property type="match status" value="1"/>
</dbReference>
<dbReference type="InterPro" id="IPR037607">
    <property type="entry name" value="DGK"/>
</dbReference>
<dbReference type="PANTHER" id="PTHR11255">
    <property type="entry name" value="DIACYLGLYCEROL KINASE"/>
    <property type="match status" value="1"/>
</dbReference>
<keyword evidence="5" id="KW-0863">Zinc-finger</keyword>
<keyword evidence="3 9" id="KW-0808">Transferase</keyword>
<dbReference type="SUPFAM" id="SSF50729">
    <property type="entry name" value="PH domain-like"/>
    <property type="match status" value="1"/>
</dbReference>
<dbReference type="InterPro" id="IPR011017">
    <property type="entry name" value="TRASH_dom"/>
</dbReference>
<keyword evidence="4 9" id="KW-0547">Nucleotide-binding</keyword>
<dbReference type="EMBL" id="JAKZEL010000003">
    <property type="protein sequence ID" value="KAI4545421.1"/>
    <property type="molecule type" value="Genomic_DNA"/>
</dbReference>
<reference evidence="13" key="1">
    <citation type="submission" date="2022-03" db="EMBL/GenBank/DDBJ databases">
        <title>Genomic analyses of argali, domestic sheep and their hybrids provide insights into chromosomal evolution, heterosis and genetic basis of agronomic traits.</title>
        <authorList>
            <person name="Li M."/>
        </authorList>
    </citation>
    <scope>NUCLEOTIDE SEQUENCE</scope>
    <source>
        <strain evidence="13">CAU-MHL-2022a</strain>
        <tissue evidence="13">Skin</tissue>
    </source>
</reference>
<dbReference type="FunFam" id="3.40.50.10330:FF:000024">
    <property type="entry name" value="Diacylglycerol kinase"/>
    <property type="match status" value="1"/>
</dbReference>
<dbReference type="SMART" id="SM00046">
    <property type="entry name" value="DAGKc"/>
    <property type="match status" value="1"/>
</dbReference>
<dbReference type="GO" id="GO:0006629">
    <property type="term" value="P:lipid metabolic process"/>
    <property type="evidence" value="ECO:0007669"/>
    <property type="project" value="UniProtKB-ARBA"/>
</dbReference>
<dbReference type="SMART" id="SM00045">
    <property type="entry name" value="DAGKa"/>
    <property type="match status" value="1"/>
</dbReference>
<dbReference type="Proteomes" id="UP001214576">
    <property type="component" value="Unassembled WGS sequence"/>
</dbReference>
<dbReference type="SUPFAM" id="SSF111331">
    <property type="entry name" value="NAD kinase/diacylglycerol kinase-like"/>
    <property type="match status" value="1"/>
</dbReference>
<comment type="similarity">
    <text evidence="2 9">Belongs to the eukaryotic diacylglycerol kinase family.</text>
</comment>
<dbReference type="InterPro" id="IPR001206">
    <property type="entry name" value="Diacylglycerol_kinase_cat_dom"/>
</dbReference>
<dbReference type="InterPro" id="IPR000756">
    <property type="entry name" value="Diacylglycerol_kin_accessory"/>
</dbReference>
<dbReference type="PROSITE" id="PS50146">
    <property type="entry name" value="DAGK"/>
    <property type="match status" value="1"/>
</dbReference>
<dbReference type="GO" id="GO:0008270">
    <property type="term" value="F:zinc ion binding"/>
    <property type="evidence" value="ECO:0007669"/>
    <property type="project" value="UniProtKB-KW"/>
</dbReference>
<dbReference type="PANTHER" id="PTHR11255:SF33">
    <property type="entry name" value="DIACYLGLYCEROL KINASE KAPPA"/>
    <property type="match status" value="1"/>
</dbReference>
<dbReference type="SMART" id="SM00746">
    <property type="entry name" value="TRASH"/>
    <property type="match status" value="2"/>
</dbReference>
<keyword evidence="6 9" id="KW-0418">Kinase</keyword>
<evidence type="ECO:0000313" key="13">
    <source>
        <dbReference type="EMBL" id="KAI4545421.1"/>
    </source>
</evidence>
<protein>
    <recommendedName>
        <fullName evidence="9">Diacylglycerol kinase</fullName>
        <shortName evidence="9">DAG kinase</shortName>
        <ecNumber evidence="9">2.7.1.107</ecNumber>
    </recommendedName>
</protein>
<evidence type="ECO:0000256" key="5">
    <source>
        <dbReference type="ARBA" id="ARBA00022771"/>
    </source>
</evidence>
<feature type="compositionally biased region" description="Pro residues" evidence="10">
    <location>
        <begin position="53"/>
        <end position="73"/>
    </location>
</feature>
<dbReference type="InterPro" id="IPR001849">
    <property type="entry name" value="PH_domain"/>
</dbReference>
<sequence>MDRGAAAAQGTAPPQDGEQPAESPEPPPPWPPPQPPLLPSPPARAPRLLCAPSPEPAPQFCPELAPEPGPEATPEPASELDTESVLGPDREPAPDPAPELIPVPAVEPDPEPAPVPAREPATESCPEPAQVSRLEQSPAPHLLQCPVVAPEKGLRTSPAPRTPVPVPLSSIKFARFETIDLSQVALAESSCRNLCHSFCVITPQRKVTLAAPNRKDMEEWINVIKTVQQGEIRKIPAAENNPFLVGMHYWYSSHSPRTQHCNVCRGSIPALSRNVIICEDTEMKESPTNGECDKAVATQVKRLDEVKVEPDNTQEYCQAQQPKTQENDLKVNSAFSDAPQITTGIQLSLASSGMNKMLPSISTTAVQVSCSGCKKVFQKGQTAYQRKGSTELFCSTPCITEYISSVSSPALPKRTCSNCSKDILNLKDVISIQLEDTTNSKTFCSQSCLSSYEEKRKPVVTICTNSVPAKCSVCQKTTAIQYEVKYQSVHDDCRRRFSKECWFGSHRSSVIPPTALSDPKGDGQLVVSPDFWHLDWSSACSCPLLIFINSKSGDHQGIVFLRKFKQYLNPSQVFDLSKGGPEAGLCMFKNFARFRVVVCGGDGSVNWVLSLIDAFGLHEQCQLAVIPLGTGNDLARVLGWGAFWNKNKSPLNILNRVEKAGVRILDRWSVMIRETPRQTPLLRGQVEMDVPRFEAAAIQHLESASTELNKILKAKYPTEMIIATRFLCSAVEDFVVDIVKAWSRIKQNNTAIESVILKSDLMYDKLSVLIDILAEDAAVEKSAKAHKESAKADGKPSIPQIDHIAKCKLELATKAQNLQKSLKLIIFQVEQVLDEQSRQTISVKNFSSTFFLEDDSEDINQMSPRHRSRLGTLSSISSLKSEDLENLNLEHLHFTPETIRFKEKRVMNNYFGIGLDAKISLEFNTRRDEHPGQYNSRFKNKMWYGLLGSKELFQRSYRKLEERVHLECDGEAISLPNLQGIVVLNITSYAGGINFWGSSTATTEYEAPAIDDGKLEVVAIFGSVQMAMSRIINLHHHRIAQCREVMITINGEEGVPVQVDGEAWVQRPGLIKIRYKNTAQMLTRDRLDSQESQDSLSDEEYAQMQHLTRLAENLISRLTDLSKVHQHVSVLMDSVNASANTLNEVFYKQESGNETAAASCTPIETLTRNDAVDVTFSLKGLYDDTKAFLDENLLRNAEYEATLKISLDAMNKEFEKLSKIDWMNSILFPEEKSSDTDSKSFRLKVKFPKLGKKKSEEEYKPKSGQGIPGFIGNLWHHRHHEDEAKYDDSPTPSGSQL</sequence>
<name>A0AAD4UG68_OVIAM</name>
<dbReference type="InterPro" id="IPR010507">
    <property type="entry name" value="Znf_MYM"/>
</dbReference>
<dbReference type="InterPro" id="IPR017438">
    <property type="entry name" value="ATP-NAD_kinase_N"/>
</dbReference>
<comment type="pathway">
    <text evidence="1">Lipid metabolism; glycerolipid metabolism.</text>
</comment>
<comment type="caution">
    <text evidence="13">The sequence shown here is derived from an EMBL/GenBank/DDBJ whole genome shotgun (WGS) entry which is preliminary data.</text>
</comment>
<comment type="catalytic activity">
    <reaction evidence="9">
        <text>a 1,2-diacyl-sn-glycerol + ATP = a 1,2-diacyl-sn-glycero-3-phosphate + ADP + H(+)</text>
        <dbReference type="Rhea" id="RHEA:10272"/>
        <dbReference type="ChEBI" id="CHEBI:15378"/>
        <dbReference type="ChEBI" id="CHEBI:17815"/>
        <dbReference type="ChEBI" id="CHEBI:30616"/>
        <dbReference type="ChEBI" id="CHEBI:58608"/>
        <dbReference type="ChEBI" id="CHEBI:456216"/>
        <dbReference type="EC" id="2.7.1.107"/>
    </reaction>
</comment>
<comment type="catalytic activity">
    <reaction evidence="8">
        <text>1,2-di-(9Z-octadecenoyl)-sn-glycerol + ATP = 1,2-di-(9Z-octadecenoyl)-sn-glycero-3-phosphate + ADP + H(+)</text>
        <dbReference type="Rhea" id="RHEA:40327"/>
        <dbReference type="ChEBI" id="CHEBI:15378"/>
        <dbReference type="ChEBI" id="CHEBI:30616"/>
        <dbReference type="ChEBI" id="CHEBI:52333"/>
        <dbReference type="ChEBI" id="CHEBI:74546"/>
        <dbReference type="ChEBI" id="CHEBI:456216"/>
    </reaction>
    <physiologicalReaction direction="left-to-right" evidence="8">
        <dbReference type="Rhea" id="RHEA:40328"/>
    </physiologicalReaction>
</comment>
<dbReference type="Gene3D" id="2.60.200.40">
    <property type="match status" value="1"/>
</dbReference>
<dbReference type="Gene3D" id="2.30.29.30">
    <property type="entry name" value="Pleckstrin-homology domain (PH domain)/Phosphotyrosine-binding domain (PTB)"/>
    <property type="match status" value="1"/>
</dbReference>
<dbReference type="InterPro" id="IPR054474">
    <property type="entry name" value="DGKD_4H"/>
</dbReference>
<dbReference type="Gene3D" id="3.40.50.10330">
    <property type="entry name" value="Probable inorganic polyphosphate/atp-NAD kinase, domain 1"/>
    <property type="match status" value="1"/>
</dbReference>
<feature type="domain" description="DAGKc" evidence="12">
    <location>
        <begin position="539"/>
        <end position="674"/>
    </location>
</feature>
<evidence type="ECO:0000256" key="4">
    <source>
        <dbReference type="ARBA" id="ARBA00022741"/>
    </source>
</evidence>
<dbReference type="GO" id="GO:0004143">
    <property type="term" value="F:ATP-dependent diacylglycerol kinase activity"/>
    <property type="evidence" value="ECO:0007669"/>
    <property type="project" value="UniProtKB-EC"/>
</dbReference>
<dbReference type="SUPFAM" id="SSF57716">
    <property type="entry name" value="Glucocorticoid receptor-like (DNA-binding domain)"/>
    <property type="match status" value="1"/>
</dbReference>
<evidence type="ECO:0000256" key="2">
    <source>
        <dbReference type="ARBA" id="ARBA00009280"/>
    </source>
</evidence>
<evidence type="ECO:0000256" key="10">
    <source>
        <dbReference type="SAM" id="MobiDB-lite"/>
    </source>
</evidence>
<feature type="compositionally biased region" description="Pro residues" evidence="10">
    <location>
        <begin position="94"/>
        <end position="117"/>
    </location>
</feature>
<evidence type="ECO:0000256" key="7">
    <source>
        <dbReference type="ARBA" id="ARBA00022840"/>
    </source>
</evidence>
<evidence type="ECO:0000259" key="11">
    <source>
        <dbReference type="PROSITE" id="PS50003"/>
    </source>
</evidence>
<feature type="compositionally biased region" description="Pro residues" evidence="10">
    <location>
        <begin position="23"/>
        <end position="44"/>
    </location>
</feature>
<dbReference type="InterPro" id="IPR011993">
    <property type="entry name" value="PH-like_dom_sf"/>
</dbReference>
<evidence type="ECO:0000313" key="14">
    <source>
        <dbReference type="Proteomes" id="UP001214576"/>
    </source>
</evidence>
<dbReference type="Pfam" id="PF06467">
    <property type="entry name" value="zf-FCS"/>
    <property type="match status" value="2"/>
</dbReference>
<evidence type="ECO:0000256" key="6">
    <source>
        <dbReference type="ARBA" id="ARBA00022777"/>
    </source>
</evidence>
<keyword evidence="5" id="KW-0479">Metal-binding</keyword>
<dbReference type="GO" id="GO:0007200">
    <property type="term" value="P:phospholipase C-activating G protein-coupled receptor signaling pathway"/>
    <property type="evidence" value="ECO:0007669"/>
    <property type="project" value="InterPro"/>
</dbReference>
<keyword evidence="5" id="KW-0862">Zinc</keyword>
<dbReference type="Pfam" id="PF00781">
    <property type="entry name" value="DAGK_cat"/>
    <property type="match status" value="1"/>
</dbReference>
<evidence type="ECO:0000256" key="9">
    <source>
        <dbReference type="RuleBase" id="RU361128"/>
    </source>
</evidence>
<feature type="domain" description="PH" evidence="11">
    <location>
        <begin position="196"/>
        <end position="229"/>
    </location>
</feature>
<dbReference type="FunFam" id="2.60.200.40:FF:000001">
    <property type="entry name" value="Diacylglycerol kinase"/>
    <property type="match status" value="1"/>
</dbReference>
<keyword evidence="7 9" id="KW-0067">ATP-binding</keyword>
<keyword evidence="14" id="KW-1185">Reference proteome</keyword>
<dbReference type="PROSITE" id="PS50003">
    <property type="entry name" value="PH_DOMAIN"/>
    <property type="match status" value="1"/>
</dbReference>
<feature type="region of interest" description="Disordered" evidence="10">
    <location>
        <begin position="1252"/>
        <end position="1272"/>
    </location>
</feature>
<accession>A0AAD4UG68</accession>
<evidence type="ECO:0000256" key="1">
    <source>
        <dbReference type="ARBA" id="ARBA00005175"/>
    </source>
</evidence>
<feature type="compositionally biased region" description="Low complexity" evidence="10">
    <location>
        <begin position="1"/>
        <end position="22"/>
    </location>
</feature>
<dbReference type="InterPro" id="IPR016064">
    <property type="entry name" value="NAD/diacylglycerol_kinase_sf"/>
</dbReference>
<proteinExistence type="inferred from homology"/>
<feature type="region of interest" description="Disordered" evidence="10">
    <location>
        <begin position="1"/>
        <end position="126"/>
    </location>
</feature>
<dbReference type="EC" id="2.7.1.107" evidence="9"/>
<evidence type="ECO:0000256" key="8">
    <source>
        <dbReference type="ARBA" id="ARBA00023371"/>
    </source>
</evidence>
<evidence type="ECO:0000259" key="12">
    <source>
        <dbReference type="PROSITE" id="PS50146"/>
    </source>
</evidence>
<dbReference type="GO" id="GO:0005886">
    <property type="term" value="C:plasma membrane"/>
    <property type="evidence" value="ECO:0007669"/>
    <property type="project" value="TreeGrafter"/>
</dbReference>
<evidence type="ECO:0000256" key="3">
    <source>
        <dbReference type="ARBA" id="ARBA00022679"/>
    </source>
</evidence>
<dbReference type="GO" id="GO:0005524">
    <property type="term" value="F:ATP binding"/>
    <property type="evidence" value="ECO:0007669"/>
    <property type="project" value="UniProtKB-KW"/>
</dbReference>
<gene>
    <name evidence="13" type="ORF">MG293_005687</name>
</gene>